<feature type="domain" description="Protein FecR C-terminal" evidence="3">
    <location>
        <begin position="316"/>
        <end position="383"/>
    </location>
</feature>
<reference evidence="4 5" key="1">
    <citation type="journal article" date="2018" name="J. Microbiol.">
        <title>Aestuariibaculum marinum sp. nov., a marine bacterium isolated from seawater in South Korea.</title>
        <authorList>
            <person name="Choi J."/>
            <person name="Lee D."/>
            <person name="Jang J.H."/>
            <person name="Cha S."/>
            <person name="Seo T."/>
        </authorList>
    </citation>
    <scope>NUCLEOTIDE SEQUENCE [LARGE SCALE GENOMIC DNA]</scope>
    <source>
        <strain evidence="4 5">IP7</strain>
    </source>
</reference>
<dbReference type="GO" id="GO:0016989">
    <property type="term" value="F:sigma factor antagonist activity"/>
    <property type="evidence" value="ECO:0007669"/>
    <property type="project" value="TreeGrafter"/>
</dbReference>
<feature type="transmembrane region" description="Helical" evidence="1">
    <location>
        <begin position="86"/>
        <end position="103"/>
    </location>
</feature>
<dbReference type="Proteomes" id="UP000621516">
    <property type="component" value="Unassembled WGS sequence"/>
</dbReference>
<dbReference type="Pfam" id="PF16344">
    <property type="entry name" value="FecR_C"/>
    <property type="match status" value="1"/>
</dbReference>
<dbReference type="PIRSF" id="PIRSF018266">
    <property type="entry name" value="FecR"/>
    <property type="match status" value="1"/>
</dbReference>
<accession>A0A8J6Q4Y3</accession>
<dbReference type="AlphaFoldDB" id="A0A8J6Q4Y3"/>
<evidence type="ECO:0000256" key="1">
    <source>
        <dbReference type="SAM" id="Phobius"/>
    </source>
</evidence>
<dbReference type="InterPro" id="IPR006860">
    <property type="entry name" value="FecR"/>
</dbReference>
<dbReference type="PANTHER" id="PTHR30273">
    <property type="entry name" value="PERIPLASMIC SIGNAL SENSOR AND SIGMA FACTOR ACTIVATOR FECR-RELATED"/>
    <property type="match status" value="1"/>
</dbReference>
<proteinExistence type="predicted"/>
<dbReference type="Gene3D" id="3.55.50.30">
    <property type="match status" value="1"/>
</dbReference>
<organism evidence="4 5">
    <name type="scientific">Aestuariibaculum marinum</name>
    <dbReference type="NCBI Taxonomy" id="2683592"/>
    <lineage>
        <taxon>Bacteria</taxon>
        <taxon>Pseudomonadati</taxon>
        <taxon>Bacteroidota</taxon>
        <taxon>Flavobacteriia</taxon>
        <taxon>Flavobacteriales</taxon>
        <taxon>Flavobacteriaceae</taxon>
    </lineage>
</organism>
<sequence>MKQKKARKIIIKTLSGKASNEELDRLLDWVEEDEANMALFKKYLDVYQFYDIQQKFEAEKSFNNLMSRLKKKQSSGRIISMNYQKYLAATAAACLVIFLTYFFQEKNYSVQQDDNSEIEISIQAGTNKAILTLDNGEVVKLIEGETYENNNVKGDGYSLLYGDTILSKKEYNTLTVPRGGQYYLVLSDGTKVWLNSESQLKFPVQFVKGETRSVELAYGEAYFDVTSSKHNNGASFSVENKNQIVEVLGTQFNIKAYKEEPEVYTTLVEGAVSVENELGSEILSPNQQLIVDINSKNINIKTVDTYPFVAWKSGVFNFREMELQSVVQVLSRWYDVDIIIKDEDVKRLKFNGLLRKNQDLGSVLKVIAQSINLKFKKYENQIILEK</sequence>
<dbReference type="Gene3D" id="2.60.120.1440">
    <property type="match status" value="1"/>
</dbReference>
<evidence type="ECO:0000259" key="2">
    <source>
        <dbReference type="Pfam" id="PF04773"/>
    </source>
</evidence>
<dbReference type="InterPro" id="IPR012373">
    <property type="entry name" value="Ferrdict_sens_TM"/>
</dbReference>
<dbReference type="PANTHER" id="PTHR30273:SF2">
    <property type="entry name" value="PROTEIN FECR"/>
    <property type="match status" value="1"/>
</dbReference>
<keyword evidence="5" id="KW-1185">Reference proteome</keyword>
<evidence type="ECO:0000313" key="4">
    <source>
        <dbReference type="EMBL" id="MBD0825480.1"/>
    </source>
</evidence>
<keyword evidence="1" id="KW-0812">Transmembrane</keyword>
<dbReference type="RefSeq" id="WP_188224770.1">
    <property type="nucleotide sequence ID" value="NZ_JACVXD010000019.1"/>
</dbReference>
<evidence type="ECO:0000259" key="3">
    <source>
        <dbReference type="Pfam" id="PF16344"/>
    </source>
</evidence>
<feature type="domain" description="FecR protein" evidence="2">
    <location>
        <begin position="173"/>
        <end position="272"/>
    </location>
</feature>
<name>A0A8J6Q4Y3_9FLAO</name>
<gene>
    <name evidence="4" type="ORF">ICJ85_15805</name>
</gene>
<comment type="caution">
    <text evidence="4">The sequence shown here is derived from an EMBL/GenBank/DDBJ whole genome shotgun (WGS) entry which is preliminary data.</text>
</comment>
<dbReference type="Pfam" id="PF04773">
    <property type="entry name" value="FecR"/>
    <property type="match status" value="1"/>
</dbReference>
<dbReference type="InterPro" id="IPR032508">
    <property type="entry name" value="FecR_C"/>
</dbReference>
<dbReference type="EMBL" id="JACVXD010000019">
    <property type="protein sequence ID" value="MBD0825480.1"/>
    <property type="molecule type" value="Genomic_DNA"/>
</dbReference>
<evidence type="ECO:0000313" key="5">
    <source>
        <dbReference type="Proteomes" id="UP000621516"/>
    </source>
</evidence>
<keyword evidence="1" id="KW-1133">Transmembrane helix</keyword>
<keyword evidence="1" id="KW-0472">Membrane</keyword>
<protein>
    <submittedName>
        <fullName evidence="4">DUF4974 domain-containing protein</fullName>
    </submittedName>
</protein>